<gene>
    <name evidence="3" type="ORF">N0B31_17595</name>
</gene>
<dbReference type="Pfam" id="PF24458">
    <property type="entry name" value="DUF7573"/>
    <property type="match status" value="1"/>
</dbReference>
<dbReference type="Proteomes" id="UP001057580">
    <property type="component" value="Chromosome"/>
</dbReference>
<dbReference type="RefSeq" id="WP_260592921.1">
    <property type="nucleotide sequence ID" value="NZ_CP104003.1"/>
</dbReference>
<evidence type="ECO:0000256" key="1">
    <source>
        <dbReference type="SAM" id="MobiDB-lite"/>
    </source>
</evidence>
<feature type="domain" description="DUF7573" evidence="2">
    <location>
        <begin position="76"/>
        <end position="115"/>
    </location>
</feature>
<accession>A0A9E7UAD8</accession>
<name>A0A9E7UAD8_9EURY</name>
<proteinExistence type="predicted"/>
<evidence type="ECO:0000259" key="2">
    <source>
        <dbReference type="Pfam" id="PF24458"/>
    </source>
</evidence>
<dbReference type="AlphaFoldDB" id="A0A9E7UAD8"/>
<protein>
    <recommendedName>
        <fullName evidence="2">DUF7573 domain-containing protein</fullName>
    </recommendedName>
</protein>
<keyword evidence="4" id="KW-1185">Reference proteome</keyword>
<evidence type="ECO:0000313" key="4">
    <source>
        <dbReference type="Proteomes" id="UP001057580"/>
    </source>
</evidence>
<evidence type="ECO:0000313" key="3">
    <source>
        <dbReference type="EMBL" id="UWM53927.1"/>
    </source>
</evidence>
<reference evidence="3" key="1">
    <citation type="submission" date="2022-09" db="EMBL/GenBank/DDBJ databases">
        <title>Diverse halophilic archaea isolated from saline environments.</title>
        <authorList>
            <person name="Cui H.-L."/>
        </authorList>
    </citation>
    <scope>NUCLEOTIDE SEQUENCE</scope>
    <source>
        <strain evidence="3">ZS-35-S2</strain>
    </source>
</reference>
<organism evidence="3 4">
    <name type="scientific">Salinirubellus salinus</name>
    <dbReference type="NCBI Taxonomy" id="1364945"/>
    <lineage>
        <taxon>Archaea</taxon>
        <taxon>Methanobacteriati</taxon>
        <taxon>Methanobacteriota</taxon>
        <taxon>Stenosarchaea group</taxon>
        <taxon>Halobacteria</taxon>
        <taxon>Halobacteriales</taxon>
        <taxon>Natronomonadaceae</taxon>
        <taxon>Salinirubellus</taxon>
    </lineage>
</organism>
<feature type="compositionally biased region" description="Acidic residues" evidence="1">
    <location>
        <begin position="14"/>
        <end position="69"/>
    </location>
</feature>
<dbReference type="GeneID" id="74944275"/>
<feature type="region of interest" description="Disordered" evidence="1">
    <location>
        <begin position="1"/>
        <end position="95"/>
    </location>
</feature>
<dbReference type="InterPro" id="IPR055995">
    <property type="entry name" value="DUF7573"/>
</dbReference>
<sequence>MPNRSLDDFVGGTETDEDPTSDADEVAESEAESELDATETEVDEGDADAAVESDTDAETDTGDSTDDEPTLTVEEATPTYDFSPEGATCESCGETVETRWHDPEVGMVCAECKGW</sequence>
<dbReference type="KEGG" id="ssai:N0B31_17595"/>
<dbReference type="EMBL" id="CP104003">
    <property type="protein sequence ID" value="UWM53927.1"/>
    <property type="molecule type" value="Genomic_DNA"/>
</dbReference>